<dbReference type="Proteomes" id="UP000001554">
    <property type="component" value="Chromosome 5"/>
</dbReference>
<dbReference type="OrthoDB" id="10036449at2759"/>
<evidence type="ECO:0000256" key="1">
    <source>
        <dbReference type="SAM" id="MobiDB-lite"/>
    </source>
</evidence>
<reference evidence="2" key="1">
    <citation type="journal article" date="2020" name="Nat. Ecol. Evol.">
        <title>Deeply conserved synteny resolves early events in vertebrate evolution.</title>
        <authorList>
            <person name="Simakov O."/>
            <person name="Marletaz F."/>
            <person name="Yue J.X."/>
            <person name="O'Connell B."/>
            <person name="Jenkins J."/>
            <person name="Brandt A."/>
            <person name="Calef R."/>
            <person name="Tung C.H."/>
            <person name="Huang T.K."/>
            <person name="Schmutz J."/>
            <person name="Satoh N."/>
            <person name="Yu J.K."/>
            <person name="Putnam N.H."/>
            <person name="Green R.E."/>
            <person name="Rokhsar D.S."/>
        </authorList>
    </citation>
    <scope>NUCLEOTIDE SEQUENCE [LARGE SCALE GENOMIC DNA]</scope>
    <source>
        <strain evidence="2">S238N-H82</strain>
    </source>
</reference>
<organism evidence="2 3">
    <name type="scientific">Branchiostoma floridae</name>
    <name type="common">Florida lancelet</name>
    <name type="synonym">Amphioxus</name>
    <dbReference type="NCBI Taxonomy" id="7739"/>
    <lineage>
        <taxon>Eukaryota</taxon>
        <taxon>Metazoa</taxon>
        <taxon>Chordata</taxon>
        <taxon>Cephalochordata</taxon>
        <taxon>Leptocardii</taxon>
        <taxon>Amphioxiformes</taxon>
        <taxon>Branchiostomatidae</taxon>
        <taxon>Branchiostoma</taxon>
    </lineage>
</organism>
<dbReference type="RefSeq" id="XP_035676970.1">
    <property type="nucleotide sequence ID" value="XM_035821077.1"/>
</dbReference>
<name>A0A9J7MRW5_BRAFL</name>
<protein>
    <submittedName>
        <fullName evidence="3">Uncharacterized protein LOC118416034</fullName>
    </submittedName>
</protein>
<gene>
    <name evidence="3" type="primary">LOC118416034</name>
</gene>
<feature type="region of interest" description="Disordered" evidence="1">
    <location>
        <begin position="157"/>
        <end position="189"/>
    </location>
</feature>
<evidence type="ECO:0000313" key="2">
    <source>
        <dbReference type="Proteomes" id="UP000001554"/>
    </source>
</evidence>
<sequence length="283" mass="32692">MRVGITGAAVDELKRRPRRAHLWSYVRPRCRPVTLRVSSRPDLQFRRNGYICVYRCGASSFWCGLPRREDHATMKAAAMCWLLIVSLGVLAMDICTAEDMHVTKWMDGLPVRTPYTRGVPEYVTSRGAEKRESVGPRQSMDWSSILDGQSRQADYTRWQDEGRHEPRHVSEGTPWREASGGEEEMPRDEMLTSRSADLTARIRAPFGNKNAWVLYKRRSDNNNNNNNYGDEDNRESDHFDNVASRIKRFMDKHAGFAVRAKSNAWILYKREGGEPMVPPQWER</sequence>
<reference evidence="3" key="2">
    <citation type="submission" date="2025-08" db="UniProtKB">
        <authorList>
            <consortium name="RefSeq"/>
        </authorList>
    </citation>
    <scope>IDENTIFICATION</scope>
    <source>
        <strain evidence="3">S238N-H82</strain>
        <tissue evidence="3">Testes</tissue>
    </source>
</reference>
<dbReference type="KEGG" id="bfo:118416034"/>
<dbReference type="GeneID" id="118416034"/>
<proteinExistence type="predicted"/>
<dbReference type="AlphaFoldDB" id="A0A9J7MRW5"/>
<accession>A0A9J7MRW5</accession>
<feature type="compositionally biased region" description="Basic and acidic residues" evidence="1">
    <location>
        <begin position="157"/>
        <end position="170"/>
    </location>
</feature>
<evidence type="ECO:0000313" key="3">
    <source>
        <dbReference type="RefSeq" id="XP_035676970.1"/>
    </source>
</evidence>
<keyword evidence="2" id="KW-1185">Reference proteome</keyword>